<gene>
    <name evidence="1" type="ORF">HUJ06_017699</name>
</gene>
<dbReference type="EMBL" id="DUZY01000008">
    <property type="protein sequence ID" value="DAD47762.1"/>
    <property type="molecule type" value="Genomic_DNA"/>
</dbReference>
<proteinExistence type="predicted"/>
<reference evidence="1 2" key="1">
    <citation type="journal article" date="2020" name="Mol. Biol. Evol.">
        <title>Distinct Expression and Methylation Patterns for Genes with Different Fates following a Single Whole-Genome Duplication in Flowering Plants.</title>
        <authorList>
            <person name="Shi T."/>
            <person name="Rahmani R.S."/>
            <person name="Gugger P.F."/>
            <person name="Wang M."/>
            <person name="Li H."/>
            <person name="Zhang Y."/>
            <person name="Li Z."/>
            <person name="Wang Q."/>
            <person name="Van de Peer Y."/>
            <person name="Marchal K."/>
            <person name="Chen J."/>
        </authorList>
    </citation>
    <scope>NUCLEOTIDE SEQUENCE [LARGE SCALE GENOMIC DNA]</scope>
    <source>
        <tissue evidence="1">Leaf</tissue>
    </source>
</reference>
<dbReference type="Proteomes" id="UP000607653">
    <property type="component" value="Unassembled WGS sequence"/>
</dbReference>
<organism evidence="1 2">
    <name type="scientific">Nelumbo nucifera</name>
    <name type="common">Sacred lotus</name>
    <dbReference type="NCBI Taxonomy" id="4432"/>
    <lineage>
        <taxon>Eukaryota</taxon>
        <taxon>Viridiplantae</taxon>
        <taxon>Streptophyta</taxon>
        <taxon>Embryophyta</taxon>
        <taxon>Tracheophyta</taxon>
        <taxon>Spermatophyta</taxon>
        <taxon>Magnoliopsida</taxon>
        <taxon>Proteales</taxon>
        <taxon>Nelumbonaceae</taxon>
        <taxon>Nelumbo</taxon>
    </lineage>
</organism>
<keyword evidence="2" id="KW-1185">Reference proteome</keyword>
<evidence type="ECO:0000313" key="1">
    <source>
        <dbReference type="EMBL" id="DAD47762.1"/>
    </source>
</evidence>
<dbReference type="AlphaFoldDB" id="A0A822ZR92"/>
<accession>A0A822ZR92</accession>
<sequence length="36" mass="4155">MGGRILKPYASNTHLCILCLYSLRLMLIEFLTQQTI</sequence>
<comment type="caution">
    <text evidence="1">The sequence shown here is derived from an EMBL/GenBank/DDBJ whole genome shotgun (WGS) entry which is preliminary data.</text>
</comment>
<protein>
    <submittedName>
        <fullName evidence="1">Uncharacterized protein</fullName>
    </submittedName>
</protein>
<evidence type="ECO:0000313" key="2">
    <source>
        <dbReference type="Proteomes" id="UP000607653"/>
    </source>
</evidence>
<name>A0A822ZR92_NELNU</name>